<dbReference type="AlphaFoldDB" id="A0A022PGU6"/>
<evidence type="ECO:0000313" key="2">
    <source>
        <dbReference type="Proteomes" id="UP000023464"/>
    </source>
</evidence>
<dbReference type="EMBL" id="JFGV01000039">
    <property type="protein sequence ID" value="EYU14764.1"/>
    <property type="molecule type" value="Genomic_DNA"/>
</dbReference>
<name>A0A022PGU6_9GAMM</name>
<gene>
    <name evidence="1" type="ORF">BA1DRAFT_02695</name>
</gene>
<accession>A0A022PGU6</accession>
<reference evidence="1 2" key="1">
    <citation type="submission" date="2014-03" db="EMBL/GenBank/DDBJ databases">
        <title>Draft Genome of Photorhabdus luminescens BA1, an Egyptian Isolate.</title>
        <authorList>
            <person name="Ghazal S."/>
            <person name="Hurst S.G.IV."/>
            <person name="Morris K."/>
            <person name="Thomas K."/>
            <person name="Tisa L.S."/>
        </authorList>
    </citation>
    <scope>NUCLEOTIDE SEQUENCE [LARGE SCALE GENOMIC DNA]</scope>
    <source>
        <strain evidence="1 2">BA1</strain>
    </source>
</reference>
<protein>
    <submittedName>
        <fullName evidence="1">Uncharacterized protein</fullName>
    </submittedName>
</protein>
<dbReference type="PATRIC" id="fig|1393736.3.peg.2758"/>
<dbReference type="Proteomes" id="UP000023464">
    <property type="component" value="Unassembled WGS sequence"/>
</dbReference>
<proteinExistence type="predicted"/>
<keyword evidence="2" id="KW-1185">Reference proteome</keyword>
<organism evidence="1 2">
    <name type="scientific">Photorhabdus aegyptia</name>
    <dbReference type="NCBI Taxonomy" id="2805098"/>
    <lineage>
        <taxon>Bacteria</taxon>
        <taxon>Pseudomonadati</taxon>
        <taxon>Pseudomonadota</taxon>
        <taxon>Gammaproteobacteria</taxon>
        <taxon>Enterobacterales</taxon>
        <taxon>Morganellaceae</taxon>
        <taxon>Photorhabdus</taxon>
    </lineage>
</organism>
<evidence type="ECO:0000313" key="1">
    <source>
        <dbReference type="EMBL" id="EYU14764.1"/>
    </source>
</evidence>
<comment type="caution">
    <text evidence="1">The sequence shown here is derived from an EMBL/GenBank/DDBJ whole genome shotgun (WGS) entry which is preliminary data.</text>
</comment>
<sequence length="43" mass="5167">MKLNDSGNTVLLEINKFRIDGNRVFSTREYHWQLLSLSLQEYH</sequence>